<keyword evidence="7" id="KW-1185">Reference proteome</keyword>
<evidence type="ECO:0000313" key="6">
    <source>
        <dbReference type="EMBL" id="MEK8128475.1"/>
    </source>
</evidence>
<proteinExistence type="predicted"/>
<evidence type="ECO:0000313" key="7">
    <source>
        <dbReference type="Proteomes" id="UP001469365"/>
    </source>
</evidence>
<reference evidence="6 7" key="1">
    <citation type="submission" date="2024-04" db="EMBL/GenBank/DDBJ databases">
        <title>draft genome sequnece of Paenibacillus filicis.</title>
        <authorList>
            <person name="Kim D.-U."/>
        </authorList>
    </citation>
    <scope>NUCLEOTIDE SEQUENCE [LARGE SCALE GENOMIC DNA]</scope>
    <source>
        <strain evidence="6 7">KACC14197</strain>
    </source>
</reference>
<keyword evidence="1" id="KW-0378">Hydrolase</keyword>
<comment type="catalytic activity">
    <reaction evidence="2">
        <text>3',5'-cyclic CMP + H2O = CMP + H(+)</text>
        <dbReference type="Rhea" id="RHEA:72675"/>
        <dbReference type="ChEBI" id="CHEBI:15377"/>
        <dbReference type="ChEBI" id="CHEBI:15378"/>
        <dbReference type="ChEBI" id="CHEBI:58003"/>
        <dbReference type="ChEBI" id="CHEBI:60377"/>
    </reaction>
    <physiologicalReaction direction="left-to-right" evidence="2">
        <dbReference type="Rhea" id="RHEA:72676"/>
    </physiologicalReaction>
</comment>
<evidence type="ECO:0000256" key="4">
    <source>
        <dbReference type="ARBA" id="ARBA00048505"/>
    </source>
</evidence>
<dbReference type="EMBL" id="JBBPCC010000006">
    <property type="protein sequence ID" value="MEK8128475.1"/>
    <property type="molecule type" value="Genomic_DNA"/>
</dbReference>
<dbReference type="Pfam" id="PF12706">
    <property type="entry name" value="Lactamase_B_2"/>
    <property type="match status" value="1"/>
</dbReference>
<dbReference type="PANTHER" id="PTHR43546:SF9">
    <property type="entry name" value="L-ASCORBATE-6-PHOSPHATE LACTONASE ULAG-RELATED"/>
    <property type="match status" value="1"/>
</dbReference>
<protein>
    <submittedName>
        <fullName evidence="6">MBL fold metallo-hydrolase</fullName>
    </submittedName>
</protein>
<evidence type="ECO:0000256" key="3">
    <source>
        <dbReference type="ARBA" id="ARBA00034301"/>
    </source>
</evidence>
<dbReference type="RefSeq" id="WP_341415557.1">
    <property type="nucleotide sequence ID" value="NZ_JBBPCC010000006.1"/>
</dbReference>
<dbReference type="PANTHER" id="PTHR43546">
    <property type="entry name" value="UPF0173 METAL-DEPENDENT HYDROLASE MJ1163-RELATED"/>
    <property type="match status" value="1"/>
</dbReference>
<evidence type="ECO:0000256" key="2">
    <source>
        <dbReference type="ARBA" id="ARBA00034221"/>
    </source>
</evidence>
<accession>A0ABU9DK61</accession>
<comment type="function">
    <text evidence="3">Counteracts the endogenous Pycsar antiviral defense system. Phosphodiesterase that enables metal-dependent hydrolysis of host cyclic nucleotide Pycsar defense signals such as cCMP and cUMP.</text>
</comment>
<dbReference type="InterPro" id="IPR001279">
    <property type="entry name" value="Metallo-B-lactamas"/>
</dbReference>
<organism evidence="6 7">
    <name type="scientific">Paenibacillus filicis</name>
    <dbReference type="NCBI Taxonomy" id="669464"/>
    <lineage>
        <taxon>Bacteria</taxon>
        <taxon>Bacillati</taxon>
        <taxon>Bacillota</taxon>
        <taxon>Bacilli</taxon>
        <taxon>Bacillales</taxon>
        <taxon>Paenibacillaceae</taxon>
        <taxon>Paenibacillus</taxon>
    </lineage>
</organism>
<comment type="catalytic activity">
    <reaction evidence="4">
        <text>3',5'-cyclic UMP + H2O = UMP + H(+)</text>
        <dbReference type="Rhea" id="RHEA:70575"/>
        <dbReference type="ChEBI" id="CHEBI:15377"/>
        <dbReference type="ChEBI" id="CHEBI:15378"/>
        <dbReference type="ChEBI" id="CHEBI:57865"/>
        <dbReference type="ChEBI" id="CHEBI:184387"/>
    </reaction>
    <physiologicalReaction direction="left-to-right" evidence="4">
        <dbReference type="Rhea" id="RHEA:70576"/>
    </physiologicalReaction>
</comment>
<dbReference type="InterPro" id="IPR050114">
    <property type="entry name" value="UPF0173_UPF0282_UlaG_hydrolase"/>
</dbReference>
<feature type="domain" description="Metallo-beta-lactamase" evidence="5">
    <location>
        <begin position="19"/>
        <end position="212"/>
    </location>
</feature>
<gene>
    <name evidence="6" type="ORF">WMW72_11215</name>
</gene>
<evidence type="ECO:0000256" key="1">
    <source>
        <dbReference type="ARBA" id="ARBA00022801"/>
    </source>
</evidence>
<dbReference type="InterPro" id="IPR036866">
    <property type="entry name" value="RibonucZ/Hydroxyglut_hydro"/>
</dbReference>
<comment type="caution">
    <text evidence="6">The sequence shown here is derived from an EMBL/GenBank/DDBJ whole genome shotgun (WGS) entry which is preliminary data.</text>
</comment>
<evidence type="ECO:0000259" key="5">
    <source>
        <dbReference type="Pfam" id="PF12706"/>
    </source>
</evidence>
<dbReference type="Proteomes" id="UP001469365">
    <property type="component" value="Unassembled WGS sequence"/>
</dbReference>
<sequence length="255" mass="27668">MHIQLIRHATLQFHYAGLRLLVDPMFSEAGSLPPVPNTDNAVNNPLVPLPVSVGELLHPDAILLTHNHPDHWDAAATQRLPRSIPVFCQPADLKMLQELGFKEVTAVESSLRWQGISLTRTSGQHGTGEIGIAMGPVSGFVLQADNEPSLYLAGDTIWCSDVQDALNVHQPDVIVLFGGGAEFREGGPITMTGEDVLQVASYGPKAELVVAHLDTWNHCFVTRADMRRIAGQADPGTARRIHIPADGDTLEFKLS</sequence>
<dbReference type="Gene3D" id="3.60.15.10">
    <property type="entry name" value="Ribonuclease Z/Hydroxyacylglutathione hydrolase-like"/>
    <property type="match status" value="1"/>
</dbReference>
<dbReference type="SUPFAM" id="SSF56281">
    <property type="entry name" value="Metallo-hydrolase/oxidoreductase"/>
    <property type="match status" value="1"/>
</dbReference>
<name>A0ABU9DK61_9BACL</name>